<keyword evidence="2" id="KW-0812">Transmembrane</keyword>
<feature type="compositionally biased region" description="Low complexity" evidence="1">
    <location>
        <begin position="447"/>
        <end position="467"/>
    </location>
</feature>
<feature type="region of interest" description="Disordered" evidence="1">
    <location>
        <begin position="483"/>
        <end position="510"/>
    </location>
</feature>
<gene>
    <name evidence="4" type="ORF">PENTCL1PPCAC_27444</name>
</gene>
<feature type="transmembrane region" description="Helical" evidence="2">
    <location>
        <begin position="340"/>
        <end position="366"/>
    </location>
</feature>
<accession>A0AAV5UE98</accession>
<evidence type="ECO:0000256" key="3">
    <source>
        <dbReference type="SAM" id="SignalP"/>
    </source>
</evidence>
<proteinExistence type="predicted"/>
<sequence>LIYSIIFGLFLSRSAVSQFPVPPRVSVVPKCGAQLITIEVNFNKNYLAGGRFTDWIIVGVTGRPECRLKGNGETTYVIEIAVFNDPCMTHMPAPGVFQNRVRIGKNPSVILQGDQTLDVKCVYGLPEVDTLPLPVINHNFNIESQTSAPTSALGPLANVDSNLATLTNTRPGGTVDPALLQQLGAAAAAAGNGATNTNKGLQSLLQQQQFGGLSGGGNSNSLPGTSQLFEQQSGEFGGLSGLGGRGGAGGVNPSIGINEGGRLPILPISPANRSNNKSGLGAFNGLNSDLGSNSVNGFSNQFGTSQNGQLGQASVFGGDGQQQSLGTMGNAQAEQGKSRFSFFLLLALLVFILVMLLLLVLLAFFLKRRAARAEARKNLLVSMPPTSELGKLGLGHLWWSGREAQGGGGAMGAAAAGAATTRPQISSGAERIYGTGRGRMAHSPADSTLSTTTLEETTRGTNNTSRTGGAGYTRQRLFDSSVRKTQDRNAHYAATSFRDDRQRSRTPPRLLSAPIDVDDIRIRNEERAIDVGDDVLSTQPRSFSEWRRGVVGDTSHFGALKMTSREVEAGTAPERQPERPESSVRVEERRTESRIDENGISSYRSITEIYQAAEQTEQHDPIYREHALPPSSEDPAVIDELTRCVLSIRGFGPRKLTEQELGRWRSLIYRDHAFRALLLSAHSLSDVLAVTERPEYRHIFTLEKWTQIARCVMDSAVHQRTTNLNSAQSQSALNVYIGNIGSDM</sequence>
<organism evidence="4 5">
    <name type="scientific">Pristionchus entomophagus</name>
    <dbReference type="NCBI Taxonomy" id="358040"/>
    <lineage>
        <taxon>Eukaryota</taxon>
        <taxon>Metazoa</taxon>
        <taxon>Ecdysozoa</taxon>
        <taxon>Nematoda</taxon>
        <taxon>Chromadorea</taxon>
        <taxon>Rhabditida</taxon>
        <taxon>Rhabditina</taxon>
        <taxon>Diplogasteromorpha</taxon>
        <taxon>Diplogasteroidea</taxon>
        <taxon>Neodiplogasteridae</taxon>
        <taxon>Pristionchus</taxon>
    </lineage>
</organism>
<name>A0AAV5UE98_9BILA</name>
<protein>
    <submittedName>
        <fullName evidence="4">Uncharacterized protein</fullName>
    </submittedName>
</protein>
<keyword evidence="2" id="KW-1133">Transmembrane helix</keyword>
<keyword evidence="5" id="KW-1185">Reference proteome</keyword>
<evidence type="ECO:0000256" key="2">
    <source>
        <dbReference type="SAM" id="Phobius"/>
    </source>
</evidence>
<dbReference type="Proteomes" id="UP001432027">
    <property type="component" value="Unassembled WGS sequence"/>
</dbReference>
<evidence type="ECO:0000313" key="4">
    <source>
        <dbReference type="EMBL" id="GMT05270.1"/>
    </source>
</evidence>
<feature type="signal peptide" evidence="3">
    <location>
        <begin position="1"/>
        <end position="17"/>
    </location>
</feature>
<evidence type="ECO:0000313" key="5">
    <source>
        <dbReference type="Proteomes" id="UP001432027"/>
    </source>
</evidence>
<dbReference type="AlphaFoldDB" id="A0AAV5UE98"/>
<evidence type="ECO:0000256" key="1">
    <source>
        <dbReference type="SAM" id="MobiDB-lite"/>
    </source>
</evidence>
<feature type="chain" id="PRO_5043708599" evidence="3">
    <location>
        <begin position="18"/>
        <end position="744"/>
    </location>
</feature>
<keyword evidence="3" id="KW-0732">Signal</keyword>
<reference evidence="4" key="1">
    <citation type="submission" date="2023-10" db="EMBL/GenBank/DDBJ databases">
        <title>Genome assembly of Pristionchus species.</title>
        <authorList>
            <person name="Yoshida K."/>
            <person name="Sommer R.J."/>
        </authorList>
    </citation>
    <scope>NUCLEOTIDE SEQUENCE</scope>
    <source>
        <strain evidence="4">RS0144</strain>
    </source>
</reference>
<feature type="region of interest" description="Disordered" evidence="1">
    <location>
        <begin position="436"/>
        <end position="471"/>
    </location>
</feature>
<feature type="region of interest" description="Disordered" evidence="1">
    <location>
        <begin position="564"/>
        <end position="593"/>
    </location>
</feature>
<keyword evidence="2" id="KW-0472">Membrane</keyword>
<feature type="non-terminal residue" evidence="4">
    <location>
        <position position="1"/>
    </location>
</feature>
<comment type="caution">
    <text evidence="4">The sequence shown here is derived from an EMBL/GenBank/DDBJ whole genome shotgun (WGS) entry which is preliminary data.</text>
</comment>
<feature type="compositionally biased region" description="Basic and acidic residues" evidence="1">
    <location>
        <begin position="575"/>
        <end position="593"/>
    </location>
</feature>
<dbReference type="EMBL" id="BTSX01000006">
    <property type="protein sequence ID" value="GMT05270.1"/>
    <property type="molecule type" value="Genomic_DNA"/>
</dbReference>